<evidence type="ECO:0000256" key="1">
    <source>
        <dbReference type="ARBA" id="ARBA00011541"/>
    </source>
</evidence>
<dbReference type="GO" id="GO:0006261">
    <property type="term" value="P:DNA-templated DNA replication"/>
    <property type="evidence" value="ECO:0007669"/>
    <property type="project" value="InterPro"/>
</dbReference>
<organism evidence="7 8">
    <name type="scientific">Sphingomonas paucimobilis NBRC 13935</name>
    <dbReference type="NCBI Taxonomy" id="1219050"/>
    <lineage>
        <taxon>Bacteria</taxon>
        <taxon>Pseudomonadati</taxon>
        <taxon>Pseudomonadota</taxon>
        <taxon>Alphaproteobacteria</taxon>
        <taxon>Sphingomonadales</taxon>
        <taxon>Sphingomonadaceae</taxon>
        <taxon>Sphingomonas</taxon>
    </lineage>
</organism>
<evidence type="ECO:0000256" key="2">
    <source>
        <dbReference type="ARBA" id="ARBA00012417"/>
    </source>
</evidence>
<name>A0A0C9M579_SPHPI</name>
<evidence type="ECO:0000259" key="6">
    <source>
        <dbReference type="SMART" id="SM00482"/>
    </source>
</evidence>
<gene>
    <name evidence="7" type="ORF">SP6_55_00230</name>
</gene>
<evidence type="ECO:0000313" key="7">
    <source>
        <dbReference type="EMBL" id="GAN15305.1"/>
    </source>
</evidence>
<dbReference type="GO" id="GO:0003677">
    <property type="term" value="F:DNA binding"/>
    <property type="evidence" value="ECO:0007669"/>
    <property type="project" value="InterPro"/>
</dbReference>
<accession>A0A0C9M579</accession>
<evidence type="ECO:0000256" key="3">
    <source>
        <dbReference type="ARBA" id="ARBA00022705"/>
    </source>
</evidence>
<dbReference type="InterPro" id="IPR001098">
    <property type="entry name" value="DNA-dir_DNA_pol_A_palm_dom"/>
</dbReference>
<evidence type="ECO:0000256" key="5">
    <source>
        <dbReference type="ARBA" id="ARBA00049244"/>
    </source>
</evidence>
<dbReference type="GeneID" id="78527548"/>
<dbReference type="GO" id="GO:0006302">
    <property type="term" value="P:double-strand break repair"/>
    <property type="evidence" value="ECO:0007669"/>
    <property type="project" value="TreeGrafter"/>
</dbReference>
<comment type="catalytic activity">
    <reaction evidence="5">
        <text>DNA(n) + a 2'-deoxyribonucleoside 5'-triphosphate = DNA(n+1) + diphosphate</text>
        <dbReference type="Rhea" id="RHEA:22508"/>
        <dbReference type="Rhea" id="RHEA-COMP:17339"/>
        <dbReference type="Rhea" id="RHEA-COMP:17340"/>
        <dbReference type="ChEBI" id="CHEBI:33019"/>
        <dbReference type="ChEBI" id="CHEBI:61560"/>
        <dbReference type="ChEBI" id="CHEBI:173112"/>
        <dbReference type="EC" id="2.7.7.7"/>
    </reaction>
</comment>
<dbReference type="Gene3D" id="1.10.150.20">
    <property type="entry name" value="5' to 3' exonuclease, C-terminal subdomain"/>
    <property type="match status" value="1"/>
</dbReference>
<dbReference type="RefSeq" id="WP_156146126.1">
    <property type="nucleotide sequence ID" value="NZ_BBJS01000055.1"/>
</dbReference>
<dbReference type="EC" id="2.7.7.7" evidence="2"/>
<dbReference type="SMART" id="SM00482">
    <property type="entry name" value="POLAc"/>
    <property type="match status" value="1"/>
</dbReference>
<evidence type="ECO:0000256" key="4">
    <source>
        <dbReference type="ARBA" id="ARBA00022839"/>
    </source>
</evidence>
<feature type="domain" description="DNA-directed DNA polymerase family A palm" evidence="6">
    <location>
        <begin position="292"/>
        <end position="480"/>
    </location>
</feature>
<dbReference type="InterPro" id="IPR043502">
    <property type="entry name" value="DNA/RNA_pol_sf"/>
</dbReference>
<keyword evidence="8" id="KW-1185">Reference proteome</keyword>
<comment type="subunit">
    <text evidence="1">Single-chain monomer with multiple functions.</text>
</comment>
<evidence type="ECO:0000313" key="8">
    <source>
        <dbReference type="Proteomes" id="UP000032025"/>
    </source>
</evidence>
<dbReference type="InterPro" id="IPR002298">
    <property type="entry name" value="DNA_polymerase_A"/>
</dbReference>
<sequence>MTFATFTFVRNFSDEKKSRFFITDRNGFREVPAAEVLAHSGLLICHDFWMIARDLYLLCGNIPKSIVDLDDLNIIASRDPDVRRRREKFDIVDRMSNFFSRGENVLRPYKKMLYQEVEVEASVQKDFHELLLEYYIELCRRAILNGERDRFFDVEVPCANLCAEISSKGLRINSERVSNNRQLIAHDYYQSIVKISDEFDIPLEVPSEGDHARYAQRLNVDLEEYSLDFAMSYLPQMKAYSDLVKRVRDLSLARDVLNGMPLRSGRVFPIVDTQGSRTSRIAVRSPFLQSLPRRYRDVICPDQGKSLCYVDFDQFEVGIMAALSNDPILHALFAEEDMYESFRIAKLGGQGARSGAKILFLAYAYGMKKHDLPIIGTKFGFERAVVRDAFRSFGVYEKWKNSRIEEFEEVGYVSTSLGNRFYYQGSKPTRKEKLSAVSQIVQGEGSLIFKKTLLKVDENDDVEMLLPMHDALLFQHSDPATPELVVNAFKETMTQHFGGAVQGKASIESFSGEK</sequence>
<keyword evidence="4" id="KW-0540">Nuclease</keyword>
<dbReference type="EMBL" id="BBJS01000055">
    <property type="protein sequence ID" value="GAN15305.1"/>
    <property type="molecule type" value="Genomic_DNA"/>
</dbReference>
<proteinExistence type="predicted"/>
<dbReference type="SUPFAM" id="SSF56672">
    <property type="entry name" value="DNA/RNA polymerases"/>
    <property type="match status" value="1"/>
</dbReference>
<keyword evidence="4" id="KW-0378">Hydrolase</keyword>
<dbReference type="Pfam" id="PF00476">
    <property type="entry name" value="DNA_pol_A"/>
    <property type="match status" value="1"/>
</dbReference>
<dbReference type="PANTHER" id="PTHR10133">
    <property type="entry name" value="DNA POLYMERASE I"/>
    <property type="match status" value="1"/>
</dbReference>
<reference evidence="7 8" key="1">
    <citation type="submission" date="2014-08" db="EMBL/GenBank/DDBJ databases">
        <title>Whole genome shotgun sequence of Sphingomonas paucimobilis NBRC 13935.</title>
        <authorList>
            <person name="Hosoyama A."/>
            <person name="Hashimoto M."/>
            <person name="Hosoyama Y."/>
            <person name="Noguchi M."/>
            <person name="Uohara A."/>
            <person name="Ohji S."/>
            <person name="Katano-Makiyama Y."/>
            <person name="Ichikawa N."/>
            <person name="Kimura A."/>
            <person name="Yamazoe A."/>
            <person name="Fujita N."/>
        </authorList>
    </citation>
    <scope>NUCLEOTIDE SEQUENCE [LARGE SCALE GENOMIC DNA]</scope>
    <source>
        <strain evidence="7 8">NBRC 13935</strain>
    </source>
</reference>
<keyword evidence="3" id="KW-0235">DNA replication</keyword>
<keyword evidence="4" id="KW-0269">Exonuclease</keyword>
<comment type="caution">
    <text evidence="7">The sequence shown here is derived from an EMBL/GenBank/DDBJ whole genome shotgun (WGS) entry which is preliminary data.</text>
</comment>
<dbReference type="GO" id="GO:0004527">
    <property type="term" value="F:exonuclease activity"/>
    <property type="evidence" value="ECO:0007669"/>
    <property type="project" value="UniProtKB-KW"/>
</dbReference>
<dbReference type="GO" id="GO:0003887">
    <property type="term" value="F:DNA-directed DNA polymerase activity"/>
    <property type="evidence" value="ECO:0007669"/>
    <property type="project" value="UniProtKB-EC"/>
</dbReference>
<dbReference type="Proteomes" id="UP000032025">
    <property type="component" value="Unassembled WGS sequence"/>
</dbReference>
<dbReference type="Gene3D" id="3.30.70.370">
    <property type="match status" value="1"/>
</dbReference>
<dbReference type="PANTHER" id="PTHR10133:SF27">
    <property type="entry name" value="DNA POLYMERASE NU"/>
    <property type="match status" value="1"/>
</dbReference>
<dbReference type="AlphaFoldDB" id="A0A0C9M579"/>
<protein>
    <recommendedName>
        <fullName evidence="2">DNA-directed DNA polymerase</fullName>
        <ecNumber evidence="2">2.7.7.7</ecNumber>
    </recommendedName>
</protein>